<dbReference type="Gene3D" id="1.10.287.990">
    <property type="entry name" value="Fe,Mn superoxide dismutase (SOD) domain"/>
    <property type="match status" value="1"/>
</dbReference>
<dbReference type="KEGG" id="psuw:WQ53_12600"/>
<dbReference type="GO" id="GO:0046872">
    <property type="term" value="F:metal ion binding"/>
    <property type="evidence" value="ECO:0007669"/>
    <property type="project" value="UniProtKB-KW"/>
</dbReference>
<keyword evidence="2 5" id="KW-0479">Metal-binding</keyword>
<dbReference type="InterPro" id="IPR036314">
    <property type="entry name" value="SOD_C_sf"/>
</dbReference>
<feature type="domain" description="Manganese/iron superoxide dismutase C-terminal" evidence="8">
    <location>
        <begin position="90"/>
        <end position="189"/>
    </location>
</feature>
<feature type="binding site" evidence="5">
    <location>
        <position position="27"/>
    </location>
    <ligand>
        <name>Mn(2+)</name>
        <dbReference type="ChEBI" id="CHEBI:29035"/>
    </ligand>
</feature>
<dbReference type="GO" id="GO:0004784">
    <property type="term" value="F:superoxide dismutase activity"/>
    <property type="evidence" value="ECO:0007669"/>
    <property type="project" value="UniProtKB-EC"/>
</dbReference>
<evidence type="ECO:0000259" key="8">
    <source>
        <dbReference type="Pfam" id="PF02777"/>
    </source>
</evidence>
<dbReference type="InterPro" id="IPR019833">
    <property type="entry name" value="Mn/Fe_SOD_BS"/>
</dbReference>
<dbReference type="PANTHER" id="PTHR42769">
    <property type="entry name" value="SUPEROXIDE DISMUTASE"/>
    <property type="match status" value="1"/>
</dbReference>
<dbReference type="EMBL" id="CP011144">
    <property type="protein sequence ID" value="AKC87470.1"/>
    <property type="molecule type" value="Genomic_DNA"/>
</dbReference>
<feature type="binding site" evidence="5">
    <location>
        <position position="74"/>
    </location>
    <ligand>
        <name>Mn(2+)</name>
        <dbReference type="ChEBI" id="CHEBI:29035"/>
    </ligand>
</feature>
<dbReference type="PATRIC" id="fig|314722.6.peg.2732"/>
<evidence type="ECO:0000256" key="5">
    <source>
        <dbReference type="PIRSR" id="PIRSR000349-1"/>
    </source>
</evidence>
<dbReference type="InterPro" id="IPR036324">
    <property type="entry name" value="Mn/Fe_SOD_N_sf"/>
</dbReference>
<sequence>MPIELPALPYARAALEPHISAATLDLHHGGHHRGYVDEANRLLEGSGLEGLALEDVVRRARGRLAEQAAQAWNHGFYWTCLSPRGGGEPGGRLGELLARQYGDFARFRDEFNRMALGLFGSGWVWLVQRPDGSPGIVATRGAATPLTGADTPLLACDAWEHAYYLDRQNARGDYLEAFWKVVDWEAVVRRLR</sequence>
<dbReference type="Gene3D" id="3.55.40.20">
    <property type="entry name" value="Iron/manganese superoxide dismutase, C-terminal domain"/>
    <property type="match status" value="1"/>
</dbReference>
<organism evidence="9 10">
    <name type="scientific">Pseudoxanthomonas suwonensis</name>
    <dbReference type="NCBI Taxonomy" id="314722"/>
    <lineage>
        <taxon>Bacteria</taxon>
        <taxon>Pseudomonadati</taxon>
        <taxon>Pseudomonadota</taxon>
        <taxon>Gammaproteobacteria</taxon>
        <taxon>Lysobacterales</taxon>
        <taxon>Lysobacteraceae</taxon>
        <taxon>Pseudoxanthomonas</taxon>
    </lineage>
</organism>
<dbReference type="InterPro" id="IPR019832">
    <property type="entry name" value="Mn/Fe_SOD_C"/>
</dbReference>
<dbReference type="PANTHER" id="PTHR42769:SF3">
    <property type="entry name" value="SUPEROXIDE DISMUTASE [FE] 2, CHLOROPLASTIC"/>
    <property type="match status" value="1"/>
</dbReference>
<protein>
    <recommendedName>
        <fullName evidence="6">Superoxide dismutase</fullName>
        <ecNumber evidence="6">1.15.1.1</ecNumber>
    </recommendedName>
</protein>
<dbReference type="PRINTS" id="PR01703">
    <property type="entry name" value="MNSODISMTASE"/>
</dbReference>
<comment type="catalytic activity">
    <reaction evidence="4 6">
        <text>2 superoxide + 2 H(+) = H2O2 + O2</text>
        <dbReference type="Rhea" id="RHEA:20696"/>
        <dbReference type="ChEBI" id="CHEBI:15378"/>
        <dbReference type="ChEBI" id="CHEBI:15379"/>
        <dbReference type="ChEBI" id="CHEBI:16240"/>
        <dbReference type="ChEBI" id="CHEBI:18421"/>
        <dbReference type="EC" id="1.15.1.1"/>
    </reaction>
</comment>
<evidence type="ECO:0000256" key="1">
    <source>
        <dbReference type="ARBA" id="ARBA00008714"/>
    </source>
</evidence>
<dbReference type="Pfam" id="PF00081">
    <property type="entry name" value="Sod_Fe_N"/>
    <property type="match status" value="1"/>
</dbReference>
<gene>
    <name evidence="9" type="ORF">WQ53_12600</name>
</gene>
<dbReference type="PIRSF" id="PIRSF000349">
    <property type="entry name" value="SODismutase"/>
    <property type="match status" value="1"/>
</dbReference>
<dbReference type="Pfam" id="PF02777">
    <property type="entry name" value="Sod_Fe_C"/>
    <property type="match status" value="1"/>
</dbReference>
<evidence type="ECO:0000256" key="3">
    <source>
        <dbReference type="ARBA" id="ARBA00023002"/>
    </source>
</evidence>
<feature type="domain" description="Manganese/iron superoxide dismutase N-terminal" evidence="7">
    <location>
        <begin position="4"/>
        <end position="82"/>
    </location>
</feature>
<accession>A0A0E3UP31</accession>
<keyword evidence="3 6" id="KW-0560">Oxidoreductase</keyword>
<dbReference type="InterPro" id="IPR001189">
    <property type="entry name" value="Mn/Fe_SOD"/>
</dbReference>
<dbReference type="SUPFAM" id="SSF54719">
    <property type="entry name" value="Fe,Mn superoxide dismutase (SOD), C-terminal domain"/>
    <property type="match status" value="1"/>
</dbReference>
<evidence type="ECO:0000313" key="10">
    <source>
        <dbReference type="Proteomes" id="UP000033067"/>
    </source>
</evidence>
<feature type="binding site" evidence="5">
    <location>
        <position position="161"/>
    </location>
    <ligand>
        <name>Mn(2+)</name>
        <dbReference type="ChEBI" id="CHEBI:29035"/>
    </ligand>
</feature>
<dbReference type="EC" id="1.15.1.1" evidence="6"/>
<dbReference type="OrthoDB" id="9803125at2"/>
<dbReference type="Proteomes" id="UP000033067">
    <property type="component" value="Chromosome"/>
</dbReference>
<comment type="similarity">
    <text evidence="1 6">Belongs to the iron/manganese superoxide dismutase family.</text>
</comment>
<proteinExistence type="inferred from homology"/>
<evidence type="ECO:0000256" key="2">
    <source>
        <dbReference type="ARBA" id="ARBA00022723"/>
    </source>
</evidence>
<reference evidence="9 10" key="1">
    <citation type="journal article" date="2015" name="Genome Announc.">
        <title>Complete Genome Sequence of Pseudoxanthomonas suwonensis Strain J1, a Cellulose-Degrading Bacterium Isolated from Leaf- and Wood-Enriched Soil.</title>
        <authorList>
            <person name="Hou L."/>
            <person name="Jiang J."/>
            <person name="Xu Z."/>
            <person name="Zhou Y."/>
            <person name="Leung F.C."/>
        </authorList>
    </citation>
    <scope>NUCLEOTIDE SEQUENCE [LARGE SCALE GENOMIC DNA]</scope>
    <source>
        <strain evidence="9 10">J1</strain>
    </source>
</reference>
<dbReference type="PROSITE" id="PS00088">
    <property type="entry name" value="SOD_MN"/>
    <property type="match status" value="1"/>
</dbReference>
<feature type="binding site" evidence="5">
    <location>
        <position position="157"/>
    </location>
    <ligand>
        <name>Mn(2+)</name>
        <dbReference type="ChEBI" id="CHEBI:29035"/>
    </ligand>
</feature>
<evidence type="ECO:0000256" key="6">
    <source>
        <dbReference type="RuleBase" id="RU000414"/>
    </source>
</evidence>
<comment type="function">
    <text evidence="6">Destroys radicals which are normally produced within the cells and which are toxic to biological systems.</text>
</comment>
<evidence type="ECO:0000256" key="4">
    <source>
        <dbReference type="ARBA" id="ARBA00049204"/>
    </source>
</evidence>
<dbReference type="AlphaFoldDB" id="A0A0E3UP31"/>
<evidence type="ECO:0000259" key="7">
    <source>
        <dbReference type="Pfam" id="PF00081"/>
    </source>
</evidence>
<evidence type="ECO:0000313" key="9">
    <source>
        <dbReference type="EMBL" id="AKC87470.1"/>
    </source>
</evidence>
<dbReference type="InterPro" id="IPR019831">
    <property type="entry name" value="Mn/Fe_SOD_N"/>
</dbReference>
<name>A0A0E3UP31_9GAMM</name>
<dbReference type="SUPFAM" id="SSF46609">
    <property type="entry name" value="Fe,Mn superoxide dismutase (SOD), N-terminal domain"/>
    <property type="match status" value="1"/>
</dbReference>
<keyword evidence="10" id="KW-1185">Reference proteome</keyword>
<dbReference type="RefSeq" id="WP_052632867.1">
    <property type="nucleotide sequence ID" value="NZ_CP011144.1"/>
</dbReference>